<dbReference type="InterPro" id="IPR058042">
    <property type="entry name" value="CAMSAP_N"/>
</dbReference>
<feature type="compositionally biased region" description="Basic residues" evidence="8">
    <location>
        <begin position="840"/>
        <end position="853"/>
    </location>
</feature>
<evidence type="ECO:0000256" key="6">
    <source>
        <dbReference type="PROSITE-ProRule" id="PRU00841"/>
    </source>
</evidence>
<feature type="domain" description="Calponin-homology (CH)" evidence="9">
    <location>
        <begin position="210"/>
        <end position="323"/>
    </location>
</feature>
<feature type="compositionally biased region" description="Polar residues" evidence="8">
    <location>
        <begin position="728"/>
        <end position="737"/>
    </location>
</feature>
<dbReference type="InterPro" id="IPR001715">
    <property type="entry name" value="CH_dom"/>
</dbReference>
<dbReference type="InterPro" id="IPR011033">
    <property type="entry name" value="PRC_barrel-like_sf"/>
</dbReference>
<feature type="domain" description="CKK" evidence="10">
    <location>
        <begin position="1194"/>
        <end position="1328"/>
    </location>
</feature>
<dbReference type="FunFam" id="3.10.20.360:FF:000001">
    <property type="entry name" value="Calmodulin-regulated spectrin-associated protein 3 isoform 2"/>
    <property type="match status" value="1"/>
</dbReference>
<evidence type="ECO:0000256" key="5">
    <source>
        <dbReference type="ARBA" id="ARBA00023212"/>
    </source>
</evidence>
<dbReference type="InterPro" id="IPR014797">
    <property type="entry name" value="CKK_CAMSAP"/>
</dbReference>
<feature type="region of interest" description="Disordered" evidence="8">
    <location>
        <begin position="1052"/>
        <end position="1071"/>
    </location>
</feature>
<feature type="region of interest" description="Disordered" evidence="8">
    <location>
        <begin position="1093"/>
        <end position="1199"/>
    </location>
</feature>
<dbReference type="PANTHER" id="PTHR21595:SF1">
    <property type="entry name" value="CALMODULIN-REGULATED SPECTRIN-ASSOCIATED PROTEIN 2"/>
    <property type="match status" value="1"/>
</dbReference>
<dbReference type="GO" id="GO:0007026">
    <property type="term" value="P:negative regulation of microtubule depolymerization"/>
    <property type="evidence" value="ECO:0007669"/>
    <property type="project" value="TreeGrafter"/>
</dbReference>
<dbReference type="Gene3D" id="3.10.20.360">
    <property type="entry name" value="CKK domain"/>
    <property type="match status" value="1"/>
</dbReference>
<name>A0A3B3CKH1_ORYME</name>
<evidence type="ECO:0000259" key="9">
    <source>
        <dbReference type="PROSITE" id="PS50021"/>
    </source>
</evidence>
<dbReference type="Pfam" id="PF17095">
    <property type="entry name" value="CAMSAP_CC1"/>
    <property type="match status" value="1"/>
</dbReference>
<evidence type="ECO:0000256" key="7">
    <source>
        <dbReference type="SAM" id="Coils"/>
    </source>
</evidence>
<keyword evidence="4 7" id="KW-0175">Coiled coil</keyword>
<dbReference type="GO" id="GO:0030507">
    <property type="term" value="F:spectrin binding"/>
    <property type="evidence" value="ECO:0007669"/>
    <property type="project" value="InterPro"/>
</dbReference>
<dbReference type="Pfam" id="PF08683">
    <property type="entry name" value="CAMSAP_CKK"/>
    <property type="match status" value="1"/>
</dbReference>
<dbReference type="InterPro" id="IPR022613">
    <property type="entry name" value="CH_CAMSAP_2"/>
</dbReference>
<keyword evidence="5" id="KW-0206">Cytoskeleton</keyword>
<evidence type="ECO:0000313" key="11">
    <source>
        <dbReference type="Ensembl" id="ENSOMEP00000018347.1"/>
    </source>
</evidence>
<dbReference type="SUPFAM" id="SSF47576">
    <property type="entry name" value="Calponin-homology domain, CH-domain"/>
    <property type="match status" value="1"/>
</dbReference>
<feature type="compositionally biased region" description="Low complexity" evidence="8">
    <location>
        <begin position="1132"/>
        <end position="1146"/>
    </location>
</feature>
<protein>
    <submittedName>
        <fullName evidence="11">Calmodulin regulated spectrin-associated protein family, member 2a</fullName>
    </submittedName>
</protein>
<evidence type="ECO:0000256" key="4">
    <source>
        <dbReference type="ARBA" id="ARBA00023054"/>
    </source>
</evidence>
<feature type="compositionally biased region" description="Basic and acidic residues" evidence="8">
    <location>
        <begin position="1148"/>
        <end position="1158"/>
    </location>
</feature>
<organism evidence="11 12">
    <name type="scientific">Oryzias melastigma</name>
    <name type="common">Marine medaka</name>
    <dbReference type="NCBI Taxonomy" id="30732"/>
    <lineage>
        <taxon>Eukaryota</taxon>
        <taxon>Metazoa</taxon>
        <taxon>Chordata</taxon>
        <taxon>Craniata</taxon>
        <taxon>Vertebrata</taxon>
        <taxon>Euteleostomi</taxon>
        <taxon>Actinopterygii</taxon>
        <taxon>Neopterygii</taxon>
        <taxon>Teleostei</taxon>
        <taxon>Neoteleostei</taxon>
        <taxon>Acanthomorphata</taxon>
        <taxon>Ovalentaria</taxon>
        <taxon>Atherinomorphae</taxon>
        <taxon>Beloniformes</taxon>
        <taxon>Adrianichthyidae</taxon>
        <taxon>Oryziinae</taxon>
        <taxon>Oryzias</taxon>
    </lineage>
</organism>
<dbReference type="GO" id="GO:0051011">
    <property type="term" value="F:microtubule minus-end binding"/>
    <property type="evidence" value="ECO:0007669"/>
    <property type="project" value="TreeGrafter"/>
</dbReference>
<evidence type="ECO:0000256" key="1">
    <source>
        <dbReference type="ARBA" id="ARBA00004245"/>
    </source>
</evidence>
<dbReference type="SMART" id="SM01051">
    <property type="entry name" value="CAMSAP_CKK"/>
    <property type="match status" value="1"/>
</dbReference>
<dbReference type="SUPFAM" id="SSF50346">
    <property type="entry name" value="PRC-barrel domain"/>
    <property type="match status" value="1"/>
</dbReference>
<feature type="coiled-coil region" evidence="7">
    <location>
        <begin position="648"/>
        <end position="675"/>
    </location>
</feature>
<feature type="region of interest" description="Disordered" evidence="8">
    <location>
        <begin position="522"/>
        <end position="552"/>
    </location>
</feature>
<feature type="region of interest" description="Disordered" evidence="8">
    <location>
        <begin position="692"/>
        <end position="752"/>
    </location>
</feature>
<dbReference type="CDD" id="cd22265">
    <property type="entry name" value="UDM1_RNF168"/>
    <property type="match status" value="1"/>
</dbReference>
<feature type="compositionally biased region" description="Low complexity" evidence="8">
    <location>
        <begin position="595"/>
        <end position="608"/>
    </location>
</feature>
<dbReference type="Ensembl" id="ENSOMET00000027304.1">
    <property type="protein sequence ID" value="ENSOMEP00000018347.1"/>
    <property type="gene ID" value="ENSOMEG00000020226.1"/>
</dbReference>
<sequence>MGEVQEDKDVKRTFNAPAIKSFEYYDFSRAKICSSLTWLVAKAYGTDSIPTDLKNPFYTDQYEQEHLKPPVASLLLSADLYCRAGSLILRSDAAKPLLGHDAVIQALAQRGLYVTDQDRLVTERDLRKRPLQMSAHLAMIDTLMMAYTVETVSVEKATACIRQYSSYNPEVDTSFDTEDAVTSWINTVNECLKEIVTHEQKKETQSLEPAGSPRARYRKEQPSTQQTLWIPPVDNLLKDTTDGSALAALIHFYCPQVLPLEDICLKENMTLADRLYNLQLIQDFCKDNLNSCCHFSLEDMLYASSTIKNNYLVFMAELFWWFEVVKPSFVKPRIMDVEGKSKCKNKNLAFCFAWLYPTGEIKRSTSMSFVDGNLGTWPKEKRSGPYGVSFDIPFDREDSASASLSSRGMVRSISTDDGSGFKVHHMPRGMKRNLSFQPVNGQSIGIDEEGCPDSLAGLQPIRREYPNGHGSGLEKAPSMEEALQIIHSPSRPPVEGISNGFFLHSQSHGAAAGGLDPVSELDSKEALSPTETTEVDTGIHIRTEDMLDEDSSLRDCSVNMELDVETPSPSPSSQSKSPSAIKMTSFAEQKMRKLSPSAQDSGRGSSSSMKTTPEGSELGLPLSVSWAPTPEHSPLPPNDPAQVMATEMVHLRMRLEEKRKAIEAQKKKVEAAFTRHRQKMGHSAFLNVVKRKGDGAASEEGSKTEGEGKSVSTFKFGRNIADTPDGAEQSSKASCWQKTPAAGEEQSHSHVTEVDLSEYTRSIEKLNHSLAFLQAEMQRLAHQQEVIMAMREQQHQQAWVIPPSYANPSPQKHTRAVIRSSGPSSPADSPHSTHRSPTNIKRKSASFHSRNPRAARPNELKLTPYNRVLTAPQSVDSIPRLRRFSPCQPLVSSFIYMGEKPAGENPSNFPDIKKDGLNDRVQNSFIEPKPTVEFPEVLALPVVETFTVTPTEMPPQPQPASPAKSCLIEVPLSVMELPEALMMEDALEAEQDSVESVDEEQRMCHGFFFKDDGKAEENMAQKRAALLEKRMRREKENQQRKVQLEAELEQKKEEARLKAEEERVRKEEDKARKEFIKQEYLRRKQLKLMEDMDSIIKPRAGGGTKQRRSRPKSMHRDSIDSPKTPARAATVSSLSLASLNLGDSDSTQSDKRASRPESADGFLSPSRSSSRNGERDWENASTTSSVTSNTEYTGPKLYKEPSAKSNKHIIQNALAHCCLAGKVNEGQKNKILEEIDKSEANNFLVLFRDAGCQFRALYTYCPETEEIAKLTGIGPRGITRKMIDGLYKYNSDKKQFSQIPAKTMSASVDAVTIHNHLWQTKKPVTPKKVVPAPS</sequence>
<dbReference type="InterPro" id="IPR031372">
    <property type="entry name" value="CAMSAP_CC1"/>
</dbReference>
<reference evidence="11" key="2">
    <citation type="submission" date="2025-09" db="UniProtKB">
        <authorList>
            <consortium name="Ensembl"/>
        </authorList>
    </citation>
    <scope>IDENTIFICATION</scope>
</reference>
<reference evidence="11" key="1">
    <citation type="submission" date="2025-08" db="UniProtKB">
        <authorList>
            <consortium name="Ensembl"/>
        </authorList>
    </citation>
    <scope>IDENTIFICATION</scope>
</reference>
<dbReference type="GO" id="GO:0031175">
    <property type="term" value="P:neuron projection development"/>
    <property type="evidence" value="ECO:0007669"/>
    <property type="project" value="InterPro"/>
</dbReference>
<comment type="similarity">
    <text evidence="6">Belongs to the CAMSAP1 family.</text>
</comment>
<feature type="region of interest" description="Disordered" evidence="8">
    <location>
        <begin position="588"/>
        <end position="641"/>
    </location>
</feature>
<dbReference type="PROSITE" id="PS51508">
    <property type="entry name" value="CKK"/>
    <property type="match status" value="1"/>
</dbReference>
<feature type="region of interest" description="Disordered" evidence="8">
    <location>
        <begin position="562"/>
        <end position="581"/>
    </location>
</feature>
<feature type="region of interest" description="Disordered" evidence="8">
    <location>
        <begin position="802"/>
        <end position="858"/>
    </location>
</feature>
<dbReference type="InterPro" id="IPR032940">
    <property type="entry name" value="CAMSAP"/>
</dbReference>
<evidence type="ECO:0000313" key="12">
    <source>
        <dbReference type="Proteomes" id="UP000261560"/>
    </source>
</evidence>
<feature type="compositionally biased region" description="Low complexity" evidence="8">
    <location>
        <begin position="1181"/>
        <end position="1190"/>
    </location>
</feature>
<evidence type="ECO:0000256" key="3">
    <source>
        <dbReference type="ARBA" id="ARBA00022701"/>
    </source>
</evidence>
<comment type="domain">
    <text evidence="6">The CKK domain binds microtubules.</text>
</comment>
<dbReference type="InterPro" id="IPR038209">
    <property type="entry name" value="CKK_dom_sf"/>
</dbReference>
<accession>A0A3B3CKH1</accession>
<keyword evidence="2" id="KW-0963">Cytoplasm</keyword>
<dbReference type="Pfam" id="PF11971">
    <property type="entry name" value="CAMSAP_CH"/>
    <property type="match status" value="1"/>
</dbReference>
<dbReference type="GeneTree" id="ENSGT00950000182975"/>
<dbReference type="GO" id="GO:0036449">
    <property type="term" value="C:microtubule minus-end"/>
    <property type="evidence" value="ECO:0007669"/>
    <property type="project" value="TreeGrafter"/>
</dbReference>
<dbReference type="PROSITE" id="PS50021">
    <property type="entry name" value="CH"/>
    <property type="match status" value="1"/>
</dbReference>
<keyword evidence="12" id="KW-1185">Reference proteome</keyword>
<keyword evidence="3 6" id="KW-0493">Microtubule</keyword>
<dbReference type="GO" id="GO:0005516">
    <property type="term" value="F:calmodulin binding"/>
    <property type="evidence" value="ECO:0007669"/>
    <property type="project" value="InterPro"/>
</dbReference>
<dbReference type="InterPro" id="IPR036872">
    <property type="entry name" value="CH_dom_sf"/>
</dbReference>
<comment type="subcellular location">
    <subcellularLocation>
        <location evidence="1">Cytoplasm</location>
        <location evidence="1">Cytoskeleton</location>
    </subcellularLocation>
</comment>
<dbReference type="GO" id="GO:0031122">
    <property type="term" value="P:cytoplasmic microtubule organization"/>
    <property type="evidence" value="ECO:0007669"/>
    <property type="project" value="TreeGrafter"/>
</dbReference>
<dbReference type="Proteomes" id="UP000261560">
    <property type="component" value="Unplaced"/>
</dbReference>
<evidence type="ECO:0000259" key="10">
    <source>
        <dbReference type="PROSITE" id="PS51508"/>
    </source>
</evidence>
<dbReference type="PANTHER" id="PTHR21595">
    <property type="entry name" value="PATRONIN"/>
    <property type="match status" value="1"/>
</dbReference>
<feature type="coiled-coil region" evidence="7">
    <location>
        <begin position="756"/>
        <end position="783"/>
    </location>
</feature>
<evidence type="ECO:0000256" key="2">
    <source>
        <dbReference type="ARBA" id="ARBA00022490"/>
    </source>
</evidence>
<proteinExistence type="inferred from homology"/>
<evidence type="ECO:0000256" key="8">
    <source>
        <dbReference type="SAM" id="MobiDB-lite"/>
    </source>
</evidence>
<dbReference type="Pfam" id="PF25532">
    <property type="entry name" value="CH_CAMSAP2_N"/>
    <property type="match status" value="1"/>
</dbReference>